<evidence type="ECO:0000256" key="5">
    <source>
        <dbReference type="ARBA" id="ARBA00022963"/>
    </source>
</evidence>
<evidence type="ECO:0000256" key="3">
    <source>
        <dbReference type="ARBA" id="ARBA00012027"/>
    </source>
</evidence>
<dbReference type="PANTHER" id="PTHR43856:SF1">
    <property type="entry name" value="MITOCHONDRIAL CARDIOLIPIN HYDROLASE"/>
    <property type="match status" value="1"/>
</dbReference>
<dbReference type="Gene3D" id="3.30.870.10">
    <property type="entry name" value="Endonuclease Chain A"/>
    <property type="match status" value="2"/>
</dbReference>
<feature type="region of interest" description="Disordered" evidence="7">
    <location>
        <begin position="224"/>
        <end position="245"/>
    </location>
</feature>
<dbReference type="EMBL" id="BONZ01000097">
    <property type="protein sequence ID" value="GIH20468.1"/>
    <property type="molecule type" value="Genomic_DNA"/>
</dbReference>
<evidence type="ECO:0000256" key="1">
    <source>
        <dbReference type="ARBA" id="ARBA00000798"/>
    </source>
</evidence>
<evidence type="ECO:0000256" key="2">
    <source>
        <dbReference type="ARBA" id="ARBA00008664"/>
    </source>
</evidence>
<comment type="caution">
    <text evidence="10">The sequence shown here is derived from an EMBL/GenBank/DDBJ whole genome shotgun (WGS) entry which is preliminary data.</text>
</comment>
<feature type="chain" id="PRO_5035243408" description="phospholipase D" evidence="8">
    <location>
        <begin position="30"/>
        <end position="418"/>
    </location>
</feature>
<dbReference type="RefSeq" id="WP_203923896.1">
    <property type="nucleotide sequence ID" value="NZ_BONZ01000097.1"/>
</dbReference>
<comment type="catalytic activity">
    <reaction evidence="1">
        <text>a 1,2-diacyl-sn-glycero-3-phosphocholine + H2O = a 1,2-diacyl-sn-glycero-3-phosphate + choline + H(+)</text>
        <dbReference type="Rhea" id="RHEA:14445"/>
        <dbReference type="ChEBI" id="CHEBI:15354"/>
        <dbReference type="ChEBI" id="CHEBI:15377"/>
        <dbReference type="ChEBI" id="CHEBI:15378"/>
        <dbReference type="ChEBI" id="CHEBI:57643"/>
        <dbReference type="ChEBI" id="CHEBI:58608"/>
        <dbReference type="EC" id="3.1.4.4"/>
    </reaction>
</comment>
<sequence>MSHRKLSIGGGFVAIIALAAWLTTLPAQAATVVTGAVFNDPTVDGGHSTIQDKITSLIEGTPAGARIRMSMYYADDSTIPNALVAAHDRGVGVQVIFDHKETALGPWTTLAGDLGTNLSAASWALACPADRGCIGTRVLGSVDAINHNKYFLFSSTSGATDVVVQSSANLHNGRDGLKGWNNALILVGNTGIWNDYNAYFEDQKEQKPNNNYYDTRVPVASGDAKVHHYPRRETSGDSPYEDPSEDTIETVLDHVSCFGNSVVGTQDGTNRTIIRVAMDIFSRDYLASKLWSLDAAGCYVEVAMTYDPSNALQVTSMKDLLKAAGSYHGPLVRYYCDSDSIWIHSKYLEVEGDYYGAPDRKIVWTGSHNWSTNSLRQSDETLLQIENSTVFDAYTKNFVAIRDSSTIRTVANGGSATC</sequence>
<evidence type="ECO:0000256" key="7">
    <source>
        <dbReference type="SAM" id="MobiDB-lite"/>
    </source>
</evidence>
<evidence type="ECO:0000313" key="10">
    <source>
        <dbReference type="EMBL" id="GIH20468.1"/>
    </source>
</evidence>
<evidence type="ECO:0000256" key="6">
    <source>
        <dbReference type="ARBA" id="ARBA00023098"/>
    </source>
</evidence>
<keyword evidence="5" id="KW-0442">Lipid degradation</keyword>
<evidence type="ECO:0000259" key="9">
    <source>
        <dbReference type="Pfam" id="PF13091"/>
    </source>
</evidence>
<feature type="signal peptide" evidence="8">
    <location>
        <begin position="1"/>
        <end position="29"/>
    </location>
</feature>
<accession>A0A8J3R2H8</accession>
<proteinExistence type="inferred from homology"/>
<evidence type="ECO:0000313" key="11">
    <source>
        <dbReference type="Proteomes" id="UP000642748"/>
    </source>
</evidence>
<dbReference type="Proteomes" id="UP000642748">
    <property type="component" value="Unassembled WGS sequence"/>
</dbReference>
<reference evidence="10" key="1">
    <citation type="submission" date="2021-01" db="EMBL/GenBank/DDBJ databases">
        <title>Whole genome shotgun sequence of Rugosimonospora africana NBRC 104875.</title>
        <authorList>
            <person name="Komaki H."/>
            <person name="Tamura T."/>
        </authorList>
    </citation>
    <scope>NUCLEOTIDE SEQUENCE</scope>
    <source>
        <strain evidence="10">NBRC 104875</strain>
    </source>
</reference>
<dbReference type="Pfam" id="PF13091">
    <property type="entry name" value="PLDc_2"/>
    <property type="match status" value="2"/>
</dbReference>
<gene>
    <name evidence="10" type="ORF">Raf01_86400</name>
</gene>
<feature type="domain" description="Phospholipase D-like" evidence="9">
    <location>
        <begin position="273"/>
        <end position="399"/>
    </location>
</feature>
<dbReference type="InterPro" id="IPR051406">
    <property type="entry name" value="PLD_domain"/>
</dbReference>
<feature type="domain" description="Phospholipase D-like" evidence="9">
    <location>
        <begin position="63"/>
        <end position="201"/>
    </location>
</feature>
<keyword evidence="6" id="KW-0443">Lipid metabolism</keyword>
<evidence type="ECO:0000256" key="4">
    <source>
        <dbReference type="ARBA" id="ARBA00022801"/>
    </source>
</evidence>
<keyword evidence="11" id="KW-1185">Reference proteome</keyword>
<dbReference type="PANTHER" id="PTHR43856">
    <property type="entry name" value="CARDIOLIPIN HYDROLASE"/>
    <property type="match status" value="1"/>
</dbReference>
<dbReference type="GO" id="GO:0016891">
    <property type="term" value="F:RNA endonuclease activity producing 5'-phosphomonoesters, hydrolytic mechanism"/>
    <property type="evidence" value="ECO:0007669"/>
    <property type="project" value="TreeGrafter"/>
</dbReference>
<protein>
    <recommendedName>
        <fullName evidence="3">phospholipase D</fullName>
        <ecNumber evidence="3">3.1.4.4</ecNumber>
    </recommendedName>
</protein>
<evidence type="ECO:0000256" key="8">
    <source>
        <dbReference type="SAM" id="SignalP"/>
    </source>
</evidence>
<dbReference type="GO" id="GO:0016042">
    <property type="term" value="P:lipid catabolic process"/>
    <property type="evidence" value="ECO:0007669"/>
    <property type="project" value="UniProtKB-KW"/>
</dbReference>
<dbReference type="EC" id="3.1.4.4" evidence="3"/>
<comment type="similarity">
    <text evidence="2">Belongs to the phospholipase D family.</text>
</comment>
<dbReference type="SUPFAM" id="SSF56024">
    <property type="entry name" value="Phospholipase D/nuclease"/>
    <property type="match status" value="2"/>
</dbReference>
<dbReference type="InterPro" id="IPR025202">
    <property type="entry name" value="PLD-like_dom"/>
</dbReference>
<organism evidence="10 11">
    <name type="scientific">Rugosimonospora africana</name>
    <dbReference type="NCBI Taxonomy" id="556532"/>
    <lineage>
        <taxon>Bacteria</taxon>
        <taxon>Bacillati</taxon>
        <taxon>Actinomycetota</taxon>
        <taxon>Actinomycetes</taxon>
        <taxon>Micromonosporales</taxon>
        <taxon>Micromonosporaceae</taxon>
        <taxon>Rugosimonospora</taxon>
    </lineage>
</organism>
<name>A0A8J3R2H8_9ACTN</name>
<dbReference type="GO" id="GO:0004630">
    <property type="term" value="F:phospholipase D activity"/>
    <property type="evidence" value="ECO:0007669"/>
    <property type="project" value="UniProtKB-EC"/>
</dbReference>
<keyword evidence="4" id="KW-0378">Hydrolase</keyword>
<dbReference type="AlphaFoldDB" id="A0A8J3R2H8"/>
<keyword evidence="8" id="KW-0732">Signal</keyword>